<dbReference type="GO" id="GO:0047837">
    <property type="term" value="F:D-xylose 1-dehydrogenase (NADP+) activity"/>
    <property type="evidence" value="ECO:0007669"/>
    <property type="project" value="UniProtKB-EC"/>
</dbReference>
<dbReference type="OrthoDB" id="2129491at2759"/>
<dbReference type="SUPFAM" id="SSF55347">
    <property type="entry name" value="Glyceraldehyde-3-phosphate dehydrogenase-like, C-terminal domain"/>
    <property type="match status" value="1"/>
</dbReference>
<comment type="catalytic activity">
    <reaction evidence="5">
        <text>D-xylose + NADP(+) = D-xylono-1,5-lactone + NADPH + H(+)</text>
        <dbReference type="Rhea" id="RHEA:22000"/>
        <dbReference type="ChEBI" id="CHEBI:15378"/>
        <dbReference type="ChEBI" id="CHEBI:15867"/>
        <dbReference type="ChEBI" id="CHEBI:53455"/>
        <dbReference type="ChEBI" id="CHEBI:57783"/>
        <dbReference type="ChEBI" id="CHEBI:58349"/>
        <dbReference type="EC" id="1.1.1.179"/>
    </reaction>
</comment>
<keyword evidence="9" id="KW-1185">Reference proteome</keyword>
<evidence type="ECO:0000256" key="4">
    <source>
        <dbReference type="ARBA" id="ARBA00042988"/>
    </source>
</evidence>
<dbReference type="Pfam" id="PF01408">
    <property type="entry name" value="GFO_IDH_MocA"/>
    <property type="match status" value="1"/>
</dbReference>
<evidence type="ECO:0000256" key="2">
    <source>
        <dbReference type="ARBA" id="ARBA00023002"/>
    </source>
</evidence>
<evidence type="ECO:0000256" key="5">
    <source>
        <dbReference type="ARBA" id="ARBA00049233"/>
    </source>
</evidence>
<dbReference type="SUPFAM" id="SSF51735">
    <property type="entry name" value="NAD(P)-binding Rossmann-fold domains"/>
    <property type="match status" value="1"/>
</dbReference>
<feature type="domain" description="Gfo/Idh/MocA-like oxidoreductase N-terminal" evidence="6">
    <location>
        <begin position="10"/>
        <end position="140"/>
    </location>
</feature>
<evidence type="ECO:0000259" key="6">
    <source>
        <dbReference type="Pfam" id="PF01408"/>
    </source>
</evidence>
<evidence type="ECO:0000313" key="9">
    <source>
        <dbReference type="Proteomes" id="UP000182334"/>
    </source>
</evidence>
<dbReference type="InterPro" id="IPR036291">
    <property type="entry name" value="NAD(P)-bd_dom_sf"/>
</dbReference>
<gene>
    <name evidence="8" type="ORF">SAMEA4029010_CIC11G00000000091</name>
</gene>
<evidence type="ECO:0000256" key="1">
    <source>
        <dbReference type="ARBA" id="ARBA00010928"/>
    </source>
</evidence>
<dbReference type="Proteomes" id="UP000182334">
    <property type="component" value="Chromosome I"/>
</dbReference>
<accession>A0A1L0BAX1</accession>
<name>A0A1L0BAX1_9ASCO</name>
<dbReference type="Pfam" id="PF22725">
    <property type="entry name" value="GFO_IDH_MocA_C3"/>
    <property type="match status" value="1"/>
</dbReference>
<dbReference type="InterPro" id="IPR055170">
    <property type="entry name" value="GFO_IDH_MocA-like_dom"/>
</dbReference>
<dbReference type="EC" id="1.1.1.179" evidence="3"/>
<dbReference type="InterPro" id="IPR000683">
    <property type="entry name" value="Gfo/Idh/MocA-like_OxRdtase_N"/>
</dbReference>
<evidence type="ECO:0000259" key="7">
    <source>
        <dbReference type="Pfam" id="PF22725"/>
    </source>
</evidence>
<dbReference type="GO" id="GO:0000166">
    <property type="term" value="F:nucleotide binding"/>
    <property type="evidence" value="ECO:0007669"/>
    <property type="project" value="InterPro"/>
</dbReference>
<keyword evidence="2" id="KW-0560">Oxidoreductase</keyword>
<dbReference type="PANTHER" id="PTHR22604:SF105">
    <property type="entry name" value="TRANS-1,2-DIHYDROBENZENE-1,2-DIOL DEHYDROGENASE"/>
    <property type="match status" value="1"/>
</dbReference>
<dbReference type="AlphaFoldDB" id="A0A1L0BAX1"/>
<dbReference type="STRING" id="45354.A0A1L0BAX1"/>
<dbReference type="InterPro" id="IPR050984">
    <property type="entry name" value="Gfo/Idh/MocA_domain"/>
</dbReference>
<dbReference type="PANTHER" id="PTHR22604">
    <property type="entry name" value="OXIDOREDUCTASES"/>
    <property type="match status" value="1"/>
</dbReference>
<dbReference type="EMBL" id="LT635756">
    <property type="protein sequence ID" value="SGZ47772.1"/>
    <property type="molecule type" value="Genomic_DNA"/>
</dbReference>
<evidence type="ECO:0000256" key="3">
    <source>
        <dbReference type="ARBA" id="ARBA00038984"/>
    </source>
</evidence>
<feature type="domain" description="GFO/IDH/MocA-like oxidoreductase" evidence="7">
    <location>
        <begin position="151"/>
        <end position="278"/>
    </location>
</feature>
<reference evidence="8 9" key="1">
    <citation type="submission" date="2016-10" db="EMBL/GenBank/DDBJ databases">
        <authorList>
            <person name="de Groot N.N."/>
        </authorList>
    </citation>
    <scope>NUCLEOTIDE SEQUENCE [LARGE SCALE GENOMIC DNA]</scope>
    <source>
        <strain evidence="8 9">CBS 141442</strain>
    </source>
</reference>
<organism evidence="8 9">
    <name type="scientific">Sungouiella intermedia</name>
    <dbReference type="NCBI Taxonomy" id="45354"/>
    <lineage>
        <taxon>Eukaryota</taxon>
        <taxon>Fungi</taxon>
        <taxon>Dikarya</taxon>
        <taxon>Ascomycota</taxon>
        <taxon>Saccharomycotina</taxon>
        <taxon>Pichiomycetes</taxon>
        <taxon>Metschnikowiaceae</taxon>
        <taxon>Sungouiella</taxon>
    </lineage>
</organism>
<proteinExistence type="inferred from homology"/>
<evidence type="ECO:0000313" key="8">
    <source>
        <dbReference type="EMBL" id="SGZ47772.1"/>
    </source>
</evidence>
<dbReference type="Gene3D" id="3.30.360.10">
    <property type="entry name" value="Dihydrodipicolinate Reductase, domain 2"/>
    <property type="match status" value="1"/>
</dbReference>
<dbReference type="Gene3D" id="3.40.50.720">
    <property type="entry name" value="NAD(P)-binding Rossmann-like Domain"/>
    <property type="match status" value="1"/>
</dbReference>
<protein>
    <recommendedName>
        <fullName evidence="3">D-xylose 1-dehydrogenase (NADP(+), D-xylono-1,5-lactone-forming)</fullName>
        <ecNumber evidence="3">1.1.1.179</ecNumber>
    </recommendedName>
    <alternativeName>
        <fullName evidence="4">D-xylose-NADP dehydrogenase</fullName>
    </alternativeName>
</protein>
<sequence length="362" mass="40504">MKGNSKTMTIRWGILGAGNISGLFVHDLLVSISQGENTHLVASIGSSLVEKGTQFITKHKITVENNQGYAVKAQNYEDFFLNPEVDVVYVGTPHTFHKNQVIQALEHGKHVVCEKPFTVTGKEAREVFAVAEKKNLLVMEAVWTRFFPAIAKAKELIFKDKVLGEVHQLRADFSMNADIYNLPSSSRARDISLAAGATLDIGIYPLTYGRILLDEDYGDESNFEVKSFLSLDPVDGVDHLSTILLRYKNGKQALLTSSNYVDGPSPFLRLEGTKGYLEMKSDNPARPRNFKIVFKDGSSPIEYSEDNDYIGFIHEANAAAKAISEEKSQVDLIPWKETLLMMDTMDKVRWENDLFYPVEGAR</sequence>
<comment type="similarity">
    <text evidence="1">Belongs to the Gfo/Idh/MocA family.</text>
</comment>